<feature type="transmembrane region" description="Helical" evidence="1">
    <location>
        <begin position="170"/>
        <end position="191"/>
    </location>
</feature>
<dbReference type="PANTHER" id="PTHR39430">
    <property type="entry name" value="MEMBRANE-ASSOCIATED PROTEASE-RELATED"/>
    <property type="match status" value="1"/>
</dbReference>
<feature type="transmembrane region" description="Helical" evidence="1">
    <location>
        <begin position="265"/>
        <end position="291"/>
    </location>
</feature>
<evidence type="ECO:0000259" key="2">
    <source>
        <dbReference type="Pfam" id="PF02517"/>
    </source>
</evidence>
<gene>
    <name evidence="3" type="ORF">DXA39_01605</name>
</gene>
<dbReference type="GO" id="GO:0006508">
    <property type="term" value="P:proteolysis"/>
    <property type="evidence" value="ECO:0007669"/>
    <property type="project" value="UniProtKB-KW"/>
</dbReference>
<reference evidence="3 4" key="1">
    <citation type="submission" date="2018-08" db="EMBL/GenBank/DDBJ databases">
        <title>A genome reference for cultivated species of the human gut microbiota.</title>
        <authorList>
            <person name="Zou Y."/>
            <person name="Xue W."/>
            <person name="Luo G."/>
        </authorList>
    </citation>
    <scope>NUCLEOTIDE SEQUENCE [LARGE SCALE GENOMIC DNA]</scope>
    <source>
        <strain evidence="3 4">OF01-3</strain>
    </source>
</reference>
<evidence type="ECO:0000256" key="1">
    <source>
        <dbReference type="SAM" id="Phobius"/>
    </source>
</evidence>
<dbReference type="EMBL" id="QVEU01000001">
    <property type="protein sequence ID" value="RGB78171.1"/>
    <property type="molecule type" value="Genomic_DNA"/>
</dbReference>
<name>A0A3E2TL95_9FIRM</name>
<protein>
    <submittedName>
        <fullName evidence="3">CPBP family intramembrane metalloprotease</fullName>
    </submittedName>
</protein>
<keyword evidence="3" id="KW-0378">Hydrolase</keyword>
<accession>A0A3E2TL95</accession>
<dbReference type="Pfam" id="PF02517">
    <property type="entry name" value="Rce1-like"/>
    <property type="match status" value="1"/>
</dbReference>
<dbReference type="Proteomes" id="UP000261011">
    <property type="component" value="Unassembled WGS sequence"/>
</dbReference>
<dbReference type="InterPro" id="IPR003675">
    <property type="entry name" value="Rce1/LyrA-like_dom"/>
</dbReference>
<keyword evidence="3" id="KW-0645">Protease</keyword>
<feature type="transmembrane region" description="Helical" evidence="1">
    <location>
        <begin position="107"/>
        <end position="128"/>
    </location>
</feature>
<feature type="domain" description="CAAX prenyl protease 2/Lysostaphin resistance protein A-like" evidence="2">
    <location>
        <begin position="144"/>
        <end position="235"/>
    </location>
</feature>
<comment type="caution">
    <text evidence="3">The sequence shown here is derived from an EMBL/GenBank/DDBJ whole genome shotgun (WGS) entry which is preliminary data.</text>
</comment>
<keyword evidence="1" id="KW-1133">Transmembrane helix</keyword>
<evidence type="ECO:0000313" key="3">
    <source>
        <dbReference type="EMBL" id="RGB78171.1"/>
    </source>
</evidence>
<dbReference type="RefSeq" id="WP_117520438.1">
    <property type="nucleotide sequence ID" value="NZ_JAGGLS010000001.1"/>
</dbReference>
<keyword evidence="1" id="KW-0472">Membrane</keyword>
<dbReference type="AlphaFoldDB" id="A0A3E2TL95"/>
<feature type="transmembrane region" description="Helical" evidence="1">
    <location>
        <begin position="65"/>
        <end position="87"/>
    </location>
</feature>
<keyword evidence="1" id="KW-0812">Transmembrane</keyword>
<organism evidence="3 4">
    <name type="scientific">Anaerococcus nagyae</name>
    <dbReference type="NCBI Taxonomy" id="1755241"/>
    <lineage>
        <taxon>Bacteria</taxon>
        <taxon>Bacillati</taxon>
        <taxon>Bacillota</taxon>
        <taxon>Tissierellia</taxon>
        <taxon>Tissierellales</taxon>
        <taxon>Peptoniphilaceae</taxon>
        <taxon>Anaerococcus</taxon>
    </lineage>
</organism>
<feature type="transmembrane region" description="Helical" evidence="1">
    <location>
        <begin position="140"/>
        <end position="158"/>
    </location>
</feature>
<keyword evidence="3" id="KW-0482">Metalloprotease</keyword>
<proteinExistence type="predicted"/>
<dbReference type="GO" id="GO:0080120">
    <property type="term" value="P:CAAX-box protein maturation"/>
    <property type="evidence" value="ECO:0007669"/>
    <property type="project" value="UniProtKB-ARBA"/>
</dbReference>
<keyword evidence="4" id="KW-1185">Reference proteome</keyword>
<dbReference type="GO" id="GO:0008237">
    <property type="term" value="F:metallopeptidase activity"/>
    <property type="evidence" value="ECO:0007669"/>
    <property type="project" value="UniProtKB-KW"/>
</dbReference>
<dbReference type="GO" id="GO:0004175">
    <property type="term" value="F:endopeptidase activity"/>
    <property type="evidence" value="ECO:0007669"/>
    <property type="project" value="UniProtKB-ARBA"/>
</dbReference>
<dbReference type="PANTHER" id="PTHR39430:SF1">
    <property type="entry name" value="PROTEASE"/>
    <property type="match status" value="1"/>
</dbReference>
<sequence>MLKDNYSIKETKGSQKDRNAVVLVVLLIILTLVPKFLLSFILHVQIEDGRFISQESLSHHLSGDILLLTNLYSTILTSILVYLLAKYYLKRNNSSLGLKNPNKIKNYLKGAFIGLLMITVAFLLLKALGLTKSSYNFKNIKVLMFIAFFIGWVFQGFQEELLCRSVLMNYFASFNGVASAIITNSLIFSILHINNPGFGVLAFINIFLLGSIFSLLFYISDDVFLPAAAHSFRNFAQGNIYGINVSGISKSETTLIRTKISGNPILTGGLFGIEGGLITFIIELTVVFILISKIKRNKNYIY</sequence>
<dbReference type="OrthoDB" id="324900at2"/>
<feature type="transmembrane region" description="Helical" evidence="1">
    <location>
        <begin position="20"/>
        <end position="44"/>
    </location>
</feature>
<feature type="transmembrane region" description="Helical" evidence="1">
    <location>
        <begin position="198"/>
        <end position="219"/>
    </location>
</feature>
<evidence type="ECO:0000313" key="4">
    <source>
        <dbReference type="Proteomes" id="UP000261011"/>
    </source>
</evidence>